<dbReference type="EMBL" id="FOUY01000018">
    <property type="protein sequence ID" value="SFN62285.1"/>
    <property type="molecule type" value="Genomic_DNA"/>
</dbReference>
<evidence type="ECO:0000259" key="2">
    <source>
        <dbReference type="Pfam" id="PF01425"/>
    </source>
</evidence>
<evidence type="ECO:0000256" key="1">
    <source>
        <dbReference type="ARBA" id="ARBA00009199"/>
    </source>
</evidence>
<dbReference type="Proteomes" id="UP000199614">
    <property type="component" value="Unassembled WGS sequence"/>
</dbReference>
<dbReference type="GO" id="GO:0003824">
    <property type="term" value="F:catalytic activity"/>
    <property type="evidence" value="ECO:0007669"/>
    <property type="project" value="InterPro"/>
</dbReference>
<evidence type="ECO:0000313" key="4">
    <source>
        <dbReference type="Proteomes" id="UP000199614"/>
    </source>
</evidence>
<dbReference type="InterPro" id="IPR036928">
    <property type="entry name" value="AS_sf"/>
</dbReference>
<dbReference type="InterPro" id="IPR023631">
    <property type="entry name" value="Amidase_dom"/>
</dbReference>
<gene>
    <name evidence="3" type="ORF">SAMN05216207_10182</name>
</gene>
<dbReference type="PANTHER" id="PTHR11895:SF7">
    <property type="entry name" value="GLUTAMYL-TRNA(GLN) AMIDOTRANSFERASE SUBUNIT A, MITOCHONDRIAL"/>
    <property type="match status" value="1"/>
</dbReference>
<keyword evidence="4" id="KW-1185">Reference proteome</keyword>
<dbReference type="AlphaFoldDB" id="A0A1I5AIL8"/>
<evidence type="ECO:0000313" key="3">
    <source>
        <dbReference type="EMBL" id="SFN62285.1"/>
    </source>
</evidence>
<dbReference type="STRING" id="260086.SAMN05216207_10182"/>
<accession>A0A1I5AIL8</accession>
<dbReference type="PANTHER" id="PTHR11895">
    <property type="entry name" value="TRANSAMIDASE"/>
    <property type="match status" value="1"/>
</dbReference>
<dbReference type="InterPro" id="IPR000120">
    <property type="entry name" value="Amidase"/>
</dbReference>
<name>A0A1I5AIL8_PSUAM</name>
<protein>
    <submittedName>
        <fullName evidence="3">Amidase</fullName>
    </submittedName>
</protein>
<organism evidence="3 4">
    <name type="scientific">Pseudonocardia ammonioxydans</name>
    <dbReference type="NCBI Taxonomy" id="260086"/>
    <lineage>
        <taxon>Bacteria</taxon>
        <taxon>Bacillati</taxon>
        <taxon>Actinomycetota</taxon>
        <taxon>Actinomycetes</taxon>
        <taxon>Pseudonocardiales</taxon>
        <taxon>Pseudonocardiaceae</taxon>
        <taxon>Pseudonocardia</taxon>
    </lineage>
</organism>
<dbReference type="Pfam" id="PF01425">
    <property type="entry name" value="Amidase"/>
    <property type="match status" value="1"/>
</dbReference>
<dbReference type="SUPFAM" id="SSF75304">
    <property type="entry name" value="Amidase signature (AS) enzymes"/>
    <property type="match status" value="1"/>
</dbReference>
<dbReference type="Gene3D" id="3.90.1300.10">
    <property type="entry name" value="Amidase signature (AS) domain"/>
    <property type="match status" value="1"/>
</dbReference>
<sequence>MGRPGRTGRCAGAAPTTVMWSPALGFAEDELDPAVVAIARRAAENLIVAAGLATTDAPFRLHEPARAWTTLRRTDAYAGEVRAAHELRAANDRTLRGLFERVDLLFTPTTPAGPHGHDGPGGRMNVALTWAFNLSGHPAASIPAGFGPDGCPVGLQIVARHGEDDRLLALLRDHIPPATPAPVGPAERSPT</sequence>
<feature type="domain" description="Amidase" evidence="2">
    <location>
        <begin position="81"/>
        <end position="168"/>
    </location>
</feature>
<comment type="similarity">
    <text evidence="1">Belongs to the amidase family.</text>
</comment>
<proteinExistence type="inferred from homology"/>
<reference evidence="3 4" key="1">
    <citation type="submission" date="2016-10" db="EMBL/GenBank/DDBJ databases">
        <authorList>
            <person name="de Groot N.N."/>
        </authorList>
    </citation>
    <scope>NUCLEOTIDE SEQUENCE [LARGE SCALE GENOMIC DNA]</scope>
    <source>
        <strain evidence="3 4">CGMCC 4.1877</strain>
    </source>
</reference>